<reference evidence="2" key="1">
    <citation type="submission" date="2020-02" db="EMBL/GenBank/DDBJ databases">
        <authorList>
            <person name="Meier V. D."/>
        </authorList>
    </citation>
    <scope>NUCLEOTIDE SEQUENCE</scope>
    <source>
        <strain evidence="2">AVDCRST_MAG13</strain>
    </source>
</reference>
<dbReference type="AlphaFoldDB" id="A0A6J4S239"/>
<proteinExistence type="predicted"/>
<feature type="non-terminal residue" evidence="2">
    <location>
        <position position="1"/>
    </location>
</feature>
<sequence length="116" mass="12014">GPCSDHDRRVQRGGRVPTAADHRSARRRGAPGRRPGPRARARPAAGVQAPARAPGRGAGGGARARAAAAVPPERSRAEAHPRLGQGLRGALVGALRAAGRRPGGPQEGGRQWQRRV</sequence>
<name>A0A6J4S239_9ACTN</name>
<accession>A0A6J4S239</accession>
<feature type="compositionally biased region" description="Basic and acidic residues" evidence="1">
    <location>
        <begin position="1"/>
        <end position="10"/>
    </location>
</feature>
<evidence type="ECO:0000256" key="1">
    <source>
        <dbReference type="SAM" id="MobiDB-lite"/>
    </source>
</evidence>
<protein>
    <submittedName>
        <fullName evidence="2">Transcriptional regulator, ArsR family</fullName>
    </submittedName>
</protein>
<evidence type="ECO:0000313" key="2">
    <source>
        <dbReference type="EMBL" id="CAA9487652.1"/>
    </source>
</evidence>
<organism evidence="2">
    <name type="scientific">uncultured Solirubrobacteraceae bacterium</name>
    <dbReference type="NCBI Taxonomy" id="1162706"/>
    <lineage>
        <taxon>Bacteria</taxon>
        <taxon>Bacillati</taxon>
        <taxon>Actinomycetota</taxon>
        <taxon>Thermoleophilia</taxon>
        <taxon>Solirubrobacterales</taxon>
        <taxon>Solirubrobacteraceae</taxon>
        <taxon>environmental samples</taxon>
    </lineage>
</organism>
<dbReference type="EMBL" id="CADCVO010000244">
    <property type="protein sequence ID" value="CAA9487652.1"/>
    <property type="molecule type" value="Genomic_DNA"/>
</dbReference>
<feature type="compositionally biased region" description="Low complexity" evidence="1">
    <location>
        <begin position="63"/>
        <end position="72"/>
    </location>
</feature>
<feature type="compositionally biased region" description="Low complexity" evidence="1">
    <location>
        <begin position="82"/>
        <end position="97"/>
    </location>
</feature>
<feature type="region of interest" description="Disordered" evidence="1">
    <location>
        <begin position="1"/>
        <end position="116"/>
    </location>
</feature>
<feature type="compositionally biased region" description="Low complexity" evidence="1">
    <location>
        <begin position="42"/>
        <end position="55"/>
    </location>
</feature>
<feature type="compositionally biased region" description="Basic residues" evidence="1">
    <location>
        <begin position="24"/>
        <end position="41"/>
    </location>
</feature>
<feature type="non-terminal residue" evidence="2">
    <location>
        <position position="116"/>
    </location>
</feature>
<gene>
    <name evidence="2" type="ORF">AVDCRST_MAG13-1557</name>
</gene>